<proteinExistence type="predicted"/>
<dbReference type="KEGG" id="lho:LOOC260_109980"/>
<dbReference type="RefSeq" id="WP_041093440.1">
    <property type="nucleotide sequence ID" value="NZ_AP014680.1"/>
</dbReference>
<reference evidence="1 2" key="1">
    <citation type="submission" date="2014-11" db="EMBL/GenBank/DDBJ databases">
        <title>Complete genome sequence and analysis of Lactobacillus hokkaidonensis LOOC260T.</title>
        <authorList>
            <person name="Tanizawa Y."/>
            <person name="Tohno M."/>
            <person name="Kaminuma E."/>
            <person name="Nakamura Y."/>
            <person name="Arita M."/>
        </authorList>
    </citation>
    <scope>NUCLEOTIDE SEQUENCE [LARGE SCALE GENOMIC DNA]</scope>
    <source>
        <strain evidence="1 2">LOOC260</strain>
    </source>
</reference>
<dbReference type="Proteomes" id="UP000031620">
    <property type="component" value="Chromosome"/>
</dbReference>
<protein>
    <submittedName>
        <fullName evidence="1">Uncharacterized protein</fullName>
    </submittedName>
</protein>
<evidence type="ECO:0000313" key="1">
    <source>
        <dbReference type="EMBL" id="BAP85537.1"/>
    </source>
</evidence>
<evidence type="ECO:0000313" key="2">
    <source>
        <dbReference type="Proteomes" id="UP000031620"/>
    </source>
</evidence>
<dbReference type="AlphaFoldDB" id="A0A0A1GTB9"/>
<dbReference type="HOGENOM" id="CLU_2479414_0_0_9"/>
<name>A0A0A1GTB9_9LACO</name>
<gene>
    <name evidence="1" type="ORF">LOOC260_109980</name>
</gene>
<dbReference type="STRING" id="1291742.LOOC260_109980"/>
<organism evidence="1 2">
    <name type="scientific">Paucilactobacillus hokkaidonensis JCM 18461</name>
    <dbReference type="NCBI Taxonomy" id="1291742"/>
    <lineage>
        <taxon>Bacteria</taxon>
        <taxon>Bacillati</taxon>
        <taxon>Bacillota</taxon>
        <taxon>Bacilli</taxon>
        <taxon>Lactobacillales</taxon>
        <taxon>Lactobacillaceae</taxon>
        <taxon>Paucilactobacillus</taxon>
    </lineage>
</organism>
<sequence length="87" mass="9189">MNNEDGTIKLTNVNYAITDGVTTAINASFAGYFNGQSINSTVSVTGDGLDDLTRKQVEEKARESLKTYIANGTLNTAQPVADTTAAE</sequence>
<accession>A0A0A1GTB9</accession>
<dbReference type="EMBL" id="AP014680">
    <property type="protein sequence ID" value="BAP85537.1"/>
    <property type="molecule type" value="Genomic_DNA"/>
</dbReference>